<dbReference type="Proteomes" id="UP000342300">
    <property type="component" value="Unassembled WGS sequence"/>
</dbReference>
<feature type="non-terminal residue" evidence="1">
    <location>
        <position position="71"/>
    </location>
</feature>
<protein>
    <submittedName>
        <fullName evidence="1">Histidine kinase</fullName>
    </submittedName>
</protein>
<dbReference type="AlphaFoldDB" id="A0A6A7RQQ1"/>
<sequence length="71" mass="7032">MSVASALVAGNDPRSALAEEALAQALARTGASHATGVLLFLTPDFARHAQQTVSAVARAAQCTEVAGGIAA</sequence>
<comment type="caution">
    <text evidence="1">The sequence shown here is derived from an EMBL/GenBank/DDBJ whole genome shotgun (WGS) entry which is preliminary data.</text>
</comment>
<reference evidence="1 2" key="1">
    <citation type="submission" date="2017-09" db="EMBL/GenBank/DDBJ databases">
        <title>Metagenomic Analysis Reveals Denitrifying Candidatus Accumulibacter and Flanking Population as a Source of N2O.</title>
        <authorList>
            <person name="Gao H."/>
            <person name="Mao Y."/>
            <person name="Zhao X."/>
            <person name="Liu W.-T."/>
            <person name="Zhang T."/>
            <person name="Wells G."/>
        </authorList>
    </citation>
    <scope>NUCLEOTIDE SEQUENCE [LARGE SCALE GENOMIC DNA]</scope>
    <source>
        <strain evidence="1">CANDO_2_IC</strain>
    </source>
</reference>
<name>A0A6A7RQQ1_9PROT</name>
<dbReference type="GO" id="GO:0016301">
    <property type="term" value="F:kinase activity"/>
    <property type="evidence" value="ECO:0007669"/>
    <property type="project" value="UniProtKB-KW"/>
</dbReference>
<gene>
    <name evidence="1" type="ORF">CRU78_01250</name>
</gene>
<evidence type="ECO:0000313" key="1">
    <source>
        <dbReference type="EMBL" id="MQM29236.1"/>
    </source>
</evidence>
<organism evidence="1 2">
    <name type="scientific">Candidatus Accumulibacter phosphatis</name>
    <dbReference type="NCBI Taxonomy" id="327160"/>
    <lineage>
        <taxon>Bacteria</taxon>
        <taxon>Pseudomonadati</taxon>
        <taxon>Pseudomonadota</taxon>
        <taxon>Betaproteobacteria</taxon>
        <taxon>Candidatus Accumulibacter</taxon>
    </lineage>
</organism>
<proteinExistence type="predicted"/>
<evidence type="ECO:0000313" key="2">
    <source>
        <dbReference type="Proteomes" id="UP000342300"/>
    </source>
</evidence>
<dbReference type="EMBL" id="PDHS01000025">
    <property type="protein sequence ID" value="MQM29236.1"/>
    <property type="molecule type" value="Genomic_DNA"/>
</dbReference>
<keyword evidence="1" id="KW-0808">Transferase</keyword>
<accession>A0A6A7RQQ1</accession>
<keyword evidence="1" id="KW-0418">Kinase</keyword>